<comment type="subunit">
    <text evidence="9">Homodimer.</text>
</comment>
<name>A0A2T5C263_9BACT</name>
<dbReference type="Pfam" id="PF00035">
    <property type="entry name" value="dsrm"/>
    <property type="match status" value="1"/>
</dbReference>
<dbReference type="EC" id="3.1.26.3" evidence="9"/>
<keyword evidence="9" id="KW-0460">Magnesium</keyword>
<dbReference type="GO" id="GO:0008033">
    <property type="term" value="P:tRNA processing"/>
    <property type="evidence" value="ECO:0007669"/>
    <property type="project" value="UniProtKB-KW"/>
</dbReference>
<comment type="catalytic activity">
    <reaction evidence="1 9">
        <text>Endonucleolytic cleavage to 5'-phosphomonoester.</text>
        <dbReference type="EC" id="3.1.26.3"/>
    </reaction>
</comment>
<keyword evidence="7 9" id="KW-0378">Hydrolase</keyword>
<dbReference type="FunFam" id="1.10.1520.10:FF:000001">
    <property type="entry name" value="Ribonuclease 3"/>
    <property type="match status" value="1"/>
</dbReference>
<sequence>MTLYETALTHKSASKLDTQGNQVNNERLEYLGDAILGSIIAEFLYNRFPNQDEGFLTQMRSKLVNRSFLTDLTYQIGLNAYIRSNTNNTAENSHIYGDAFEAIIGALYLDRGYRVTKAFIVKKILPSYVDLNQVQHTNTNFKSQLIEWSQKNKQEINFETTEHLSGDSKTPSFITVITSDGLPIGKGEGNSKKESQQNASHQAIKYLKKTDAQSFD</sequence>
<evidence type="ECO:0000313" key="13">
    <source>
        <dbReference type="EMBL" id="PTN08783.1"/>
    </source>
</evidence>
<dbReference type="SMART" id="SM00358">
    <property type="entry name" value="DSRM"/>
    <property type="match status" value="1"/>
</dbReference>
<keyword evidence="9" id="KW-0479">Metal-binding</keyword>
<evidence type="ECO:0000256" key="6">
    <source>
        <dbReference type="ARBA" id="ARBA00022759"/>
    </source>
</evidence>
<proteinExistence type="inferred from homology"/>
<dbReference type="GO" id="GO:0003725">
    <property type="term" value="F:double-stranded RNA binding"/>
    <property type="evidence" value="ECO:0007669"/>
    <property type="project" value="TreeGrafter"/>
</dbReference>
<dbReference type="SMART" id="SM00535">
    <property type="entry name" value="RIBOc"/>
    <property type="match status" value="1"/>
</dbReference>
<dbReference type="PROSITE" id="PS00517">
    <property type="entry name" value="RNASE_3_1"/>
    <property type="match status" value="1"/>
</dbReference>
<evidence type="ECO:0000256" key="4">
    <source>
        <dbReference type="ARBA" id="ARBA00022664"/>
    </source>
</evidence>
<dbReference type="Pfam" id="PF14622">
    <property type="entry name" value="Ribonucleas_3_3"/>
    <property type="match status" value="1"/>
</dbReference>
<comment type="cofactor">
    <cofactor evidence="9">
        <name>Mg(2+)</name>
        <dbReference type="ChEBI" id="CHEBI:18420"/>
    </cofactor>
</comment>
<dbReference type="InterPro" id="IPR036389">
    <property type="entry name" value="RNase_III_sf"/>
</dbReference>
<keyword evidence="9" id="KW-0963">Cytoplasm</keyword>
<dbReference type="PANTHER" id="PTHR11207">
    <property type="entry name" value="RIBONUCLEASE III"/>
    <property type="match status" value="1"/>
</dbReference>
<comment type="caution">
    <text evidence="13">The sequence shown here is derived from an EMBL/GenBank/DDBJ whole genome shotgun (WGS) entry which is preliminary data.</text>
</comment>
<keyword evidence="5 9" id="KW-0540">Nuclease</keyword>
<keyword evidence="4 9" id="KW-0507">mRNA processing</keyword>
<dbReference type="Proteomes" id="UP000243525">
    <property type="component" value="Unassembled WGS sequence"/>
</dbReference>
<gene>
    <name evidence="9" type="primary">rnc</name>
    <name evidence="13" type="ORF">C8N47_107143</name>
</gene>
<evidence type="ECO:0000256" key="1">
    <source>
        <dbReference type="ARBA" id="ARBA00000109"/>
    </source>
</evidence>
<dbReference type="InterPro" id="IPR000999">
    <property type="entry name" value="RNase_III_dom"/>
</dbReference>
<dbReference type="InterPro" id="IPR011907">
    <property type="entry name" value="RNase_III"/>
</dbReference>
<keyword evidence="9" id="KW-0699">rRNA-binding</keyword>
<dbReference type="GO" id="GO:0046872">
    <property type="term" value="F:metal ion binding"/>
    <property type="evidence" value="ECO:0007669"/>
    <property type="project" value="UniProtKB-KW"/>
</dbReference>
<dbReference type="InterPro" id="IPR014720">
    <property type="entry name" value="dsRBD_dom"/>
</dbReference>
<feature type="binding site" evidence="9">
    <location>
        <position position="101"/>
    </location>
    <ligand>
        <name>Mg(2+)</name>
        <dbReference type="ChEBI" id="CHEBI:18420"/>
    </ligand>
</feature>
<keyword evidence="14" id="KW-1185">Reference proteome</keyword>
<dbReference type="NCBIfam" id="TIGR02191">
    <property type="entry name" value="RNaseIII"/>
    <property type="match status" value="1"/>
</dbReference>
<feature type="binding site" evidence="9">
    <location>
        <position position="29"/>
    </location>
    <ligand>
        <name>Mg(2+)</name>
        <dbReference type="ChEBI" id="CHEBI:18420"/>
    </ligand>
</feature>
<reference evidence="13 14" key="1">
    <citation type="submission" date="2018-04" db="EMBL/GenBank/DDBJ databases">
        <title>Genomic Encyclopedia of Archaeal and Bacterial Type Strains, Phase II (KMG-II): from individual species to whole genera.</title>
        <authorList>
            <person name="Goeker M."/>
        </authorList>
    </citation>
    <scope>NUCLEOTIDE SEQUENCE [LARGE SCALE GENOMIC DNA]</scope>
    <source>
        <strain evidence="13 14">DSM 28823</strain>
    </source>
</reference>
<accession>A0A2T5C263</accession>
<dbReference type="Gene3D" id="3.30.160.20">
    <property type="match status" value="1"/>
</dbReference>
<keyword evidence="3 9" id="KW-0698">rRNA processing</keyword>
<protein>
    <recommendedName>
        <fullName evidence="9">Ribonuclease 3</fullName>
        <ecNumber evidence="9">3.1.26.3</ecNumber>
    </recommendedName>
    <alternativeName>
        <fullName evidence="9">Ribonuclease III</fullName>
        <shortName evidence="9">RNase III</shortName>
    </alternativeName>
</protein>
<feature type="binding site" evidence="9">
    <location>
        <position position="98"/>
    </location>
    <ligand>
        <name>Mg(2+)</name>
        <dbReference type="ChEBI" id="CHEBI:18420"/>
    </ligand>
</feature>
<dbReference type="SUPFAM" id="SSF54768">
    <property type="entry name" value="dsRNA-binding domain-like"/>
    <property type="match status" value="1"/>
</dbReference>
<evidence type="ECO:0000256" key="9">
    <source>
        <dbReference type="HAMAP-Rule" id="MF_00104"/>
    </source>
</evidence>
<evidence type="ECO:0000256" key="3">
    <source>
        <dbReference type="ARBA" id="ARBA00022552"/>
    </source>
</evidence>
<dbReference type="GO" id="GO:0006397">
    <property type="term" value="P:mRNA processing"/>
    <property type="evidence" value="ECO:0007669"/>
    <property type="project" value="UniProtKB-UniRule"/>
</dbReference>
<evidence type="ECO:0000259" key="11">
    <source>
        <dbReference type="PROSITE" id="PS50137"/>
    </source>
</evidence>
<comment type="function">
    <text evidence="9">Digests double-stranded RNA. Involved in the processing of primary rRNA transcript to yield the immediate precursors to the large and small rRNAs (23S and 16S). Processes some mRNAs, and tRNAs when they are encoded in the rRNA operon. Processes pre-crRNA and tracrRNA of type II CRISPR loci if present in the organism.</text>
</comment>
<keyword evidence="6 9" id="KW-0255">Endonuclease</keyword>
<dbReference type="GO" id="GO:0010468">
    <property type="term" value="P:regulation of gene expression"/>
    <property type="evidence" value="ECO:0007669"/>
    <property type="project" value="TreeGrafter"/>
</dbReference>
<feature type="active site" evidence="9">
    <location>
        <position position="33"/>
    </location>
</feature>
<evidence type="ECO:0000256" key="7">
    <source>
        <dbReference type="ARBA" id="ARBA00022801"/>
    </source>
</evidence>
<dbReference type="GO" id="GO:0004525">
    <property type="term" value="F:ribonuclease III activity"/>
    <property type="evidence" value="ECO:0007669"/>
    <property type="project" value="UniProtKB-UniRule"/>
</dbReference>
<dbReference type="CDD" id="cd10845">
    <property type="entry name" value="DSRM_RNAse_III_family"/>
    <property type="match status" value="1"/>
</dbReference>
<keyword evidence="9" id="KW-0819">tRNA processing</keyword>
<dbReference type="SUPFAM" id="SSF69065">
    <property type="entry name" value="RNase III domain-like"/>
    <property type="match status" value="1"/>
</dbReference>
<evidence type="ECO:0000259" key="12">
    <source>
        <dbReference type="PROSITE" id="PS50142"/>
    </source>
</evidence>
<organism evidence="13 14">
    <name type="scientific">Mangrovibacterium marinum</name>
    <dbReference type="NCBI Taxonomy" id="1639118"/>
    <lineage>
        <taxon>Bacteria</taxon>
        <taxon>Pseudomonadati</taxon>
        <taxon>Bacteroidota</taxon>
        <taxon>Bacteroidia</taxon>
        <taxon>Marinilabiliales</taxon>
        <taxon>Prolixibacteraceae</taxon>
        <taxon>Mangrovibacterium</taxon>
    </lineage>
</organism>
<dbReference type="GO" id="GO:0019843">
    <property type="term" value="F:rRNA binding"/>
    <property type="evidence" value="ECO:0007669"/>
    <property type="project" value="UniProtKB-KW"/>
</dbReference>
<dbReference type="HAMAP" id="MF_00104">
    <property type="entry name" value="RNase_III"/>
    <property type="match status" value="1"/>
</dbReference>
<dbReference type="PANTHER" id="PTHR11207:SF0">
    <property type="entry name" value="RIBONUCLEASE 3"/>
    <property type="match status" value="1"/>
</dbReference>
<dbReference type="Gene3D" id="1.10.1520.10">
    <property type="entry name" value="Ribonuclease III domain"/>
    <property type="match status" value="1"/>
</dbReference>
<evidence type="ECO:0000256" key="5">
    <source>
        <dbReference type="ARBA" id="ARBA00022722"/>
    </source>
</evidence>
<feature type="domain" description="RNase III" evidence="12">
    <location>
        <begin position="1"/>
        <end position="112"/>
    </location>
</feature>
<evidence type="ECO:0000256" key="8">
    <source>
        <dbReference type="ARBA" id="ARBA00022884"/>
    </source>
</evidence>
<dbReference type="GO" id="GO:0006364">
    <property type="term" value="P:rRNA processing"/>
    <property type="evidence" value="ECO:0007669"/>
    <property type="project" value="UniProtKB-UniRule"/>
</dbReference>
<dbReference type="AlphaFoldDB" id="A0A2T5C263"/>
<evidence type="ECO:0000313" key="14">
    <source>
        <dbReference type="Proteomes" id="UP000243525"/>
    </source>
</evidence>
<feature type="domain" description="DRBM" evidence="11">
    <location>
        <begin position="140"/>
        <end position="209"/>
    </location>
</feature>
<feature type="region of interest" description="Disordered" evidence="10">
    <location>
        <begin position="184"/>
        <end position="216"/>
    </location>
</feature>
<dbReference type="PROSITE" id="PS50137">
    <property type="entry name" value="DS_RBD"/>
    <property type="match status" value="1"/>
</dbReference>
<dbReference type="PROSITE" id="PS50142">
    <property type="entry name" value="RNASE_3_2"/>
    <property type="match status" value="1"/>
</dbReference>
<evidence type="ECO:0000256" key="10">
    <source>
        <dbReference type="SAM" id="MobiDB-lite"/>
    </source>
</evidence>
<comment type="similarity">
    <text evidence="2">Belongs to the ribonuclease III family.</text>
</comment>
<dbReference type="GO" id="GO:0005737">
    <property type="term" value="C:cytoplasm"/>
    <property type="evidence" value="ECO:0007669"/>
    <property type="project" value="UniProtKB-SubCell"/>
</dbReference>
<dbReference type="CDD" id="cd00593">
    <property type="entry name" value="RIBOc"/>
    <property type="match status" value="1"/>
</dbReference>
<comment type="subcellular location">
    <subcellularLocation>
        <location evidence="9">Cytoplasm</location>
    </subcellularLocation>
</comment>
<feature type="active site" evidence="9">
    <location>
        <position position="101"/>
    </location>
</feature>
<keyword evidence="8 9" id="KW-0694">RNA-binding</keyword>
<dbReference type="EMBL" id="QAAD01000007">
    <property type="protein sequence ID" value="PTN08783.1"/>
    <property type="molecule type" value="Genomic_DNA"/>
</dbReference>
<evidence type="ECO:0000256" key="2">
    <source>
        <dbReference type="ARBA" id="ARBA00010183"/>
    </source>
</evidence>